<gene>
    <name evidence="1" type="ORF">DWZ98_06025</name>
</gene>
<organism evidence="1 2">
    <name type="scientific">Dorea formicigenerans</name>
    <dbReference type="NCBI Taxonomy" id="39486"/>
    <lineage>
        <taxon>Bacteria</taxon>
        <taxon>Bacillati</taxon>
        <taxon>Bacillota</taxon>
        <taxon>Clostridia</taxon>
        <taxon>Lachnospirales</taxon>
        <taxon>Lachnospiraceae</taxon>
        <taxon>Dorea</taxon>
    </lineage>
</organism>
<comment type="caution">
    <text evidence="1">The sequence shown here is derived from an EMBL/GenBank/DDBJ whole genome shotgun (WGS) entry which is preliminary data.</text>
</comment>
<dbReference type="EMBL" id="QRPD01000004">
    <property type="protein sequence ID" value="RHL88582.1"/>
    <property type="molecule type" value="Genomic_DNA"/>
</dbReference>
<protein>
    <submittedName>
        <fullName evidence="1">Uncharacterized protein</fullName>
    </submittedName>
</protein>
<dbReference type="AlphaFoldDB" id="A0A415N149"/>
<dbReference type="RefSeq" id="WP_118177839.1">
    <property type="nucleotide sequence ID" value="NZ_QRPD01000004.1"/>
</dbReference>
<evidence type="ECO:0000313" key="2">
    <source>
        <dbReference type="Proteomes" id="UP000283325"/>
    </source>
</evidence>
<accession>A0A415N149</accession>
<reference evidence="1 2" key="1">
    <citation type="submission" date="2018-08" db="EMBL/GenBank/DDBJ databases">
        <title>A genome reference for cultivated species of the human gut microbiota.</title>
        <authorList>
            <person name="Zou Y."/>
            <person name="Xue W."/>
            <person name="Luo G."/>
        </authorList>
    </citation>
    <scope>NUCLEOTIDE SEQUENCE [LARGE SCALE GENOMIC DNA]</scope>
    <source>
        <strain evidence="1 2">AF36-1BH</strain>
    </source>
</reference>
<dbReference type="Proteomes" id="UP000283325">
    <property type="component" value="Unassembled WGS sequence"/>
</dbReference>
<sequence>MVDMLGFISDQLDQLGIPYEFGEWTGEISYPYFVGSFNETEHRLEDGYTGGVFTLDGWSRGSKLPLAEINDKLKKAFEDLRAVQEGTAFFITYWNGLMIPTGEEDLFRITITLNTNEWKGA</sequence>
<evidence type="ECO:0000313" key="1">
    <source>
        <dbReference type="EMBL" id="RHL88582.1"/>
    </source>
</evidence>
<name>A0A415N149_9FIRM</name>
<proteinExistence type="predicted"/>